<reference evidence="1" key="2">
    <citation type="journal article" date="2015" name="Data Brief">
        <title>Shoot transcriptome of the giant reed, Arundo donax.</title>
        <authorList>
            <person name="Barrero R.A."/>
            <person name="Guerrero F.D."/>
            <person name="Moolhuijzen P."/>
            <person name="Goolsby J.A."/>
            <person name="Tidwell J."/>
            <person name="Bellgard S.E."/>
            <person name="Bellgard M.I."/>
        </authorList>
    </citation>
    <scope>NUCLEOTIDE SEQUENCE</scope>
    <source>
        <tissue evidence="1">Shoot tissue taken approximately 20 cm above the soil surface</tissue>
    </source>
</reference>
<dbReference type="EMBL" id="GBRH01233370">
    <property type="protein sequence ID" value="JAD64525.1"/>
    <property type="molecule type" value="Transcribed_RNA"/>
</dbReference>
<reference evidence="1" key="1">
    <citation type="submission" date="2014-09" db="EMBL/GenBank/DDBJ databases">
        <authorList>
            <person name="Magalhaes I.L.F."/>
            <person name="Oliveira U."/>
            <person name="Santos F.R."/>
            <person name="Vidigal T.H.D.A."/>
            <person name="Brescovit A.D."/>
            <person name="Santos A.J."/>
        </authorList>
    </citation>
    <scope>NUCLEOTIDE SEQUENCE</scope>
    <source>
        <tissue evidence="1">Shoot tissue taken approximately 20 cm above the soil surface</tissue>
    </source>
</reference>
<protein>
    <submittedName>
        <fullName evidence="1">Uncharacterized protein</fullName>
    </submittedName>
</protein>
<dbReference type="AlphaFoldDB" id="A0A0A9BTL7"/>
<sequence>MNSLIVSKKFPTLRSQFSSTQMSIHKKQGTSKTLSS</sequence>
<name>A0A0A9BTL7_ARUDO</name>
<accession>A0A0A9BTL7</accession>
<proteinExistence type="predicted"/>
<evidence type="ECO:0000313" key="1">
    <source>
        <dbReference type="EMBL" id="JAD64525.1"/>
    </source>
</evidence>
<organism evidence="1">
    <name type="scientific">Arundo donax</name>
    <name type="common">Giant reed</name>
    <name type="synonym">Donax arundinaceus</name>
    <dbReference type="NCBI Taxonomy" id="35708"/>
    <lineage>
        <taxon>Eukaryota</taxon>
        <taxon>Viridiplantae</taxon>
        <taxon>Streptophyta</taxon>
        <taxon>Embryophyta</taxon>
        <taxon>Tracheophyta</taxon>
        <taxon>Spermatophyta</taxon>
        <taxon>Magnoliopsida</taxon>
        <taxon>Liliopsida</taxon>
        <taxon>Poales</taxon>
        <taxon>Poaceae</taxon>
        <taxon>PACMAD clade</taxon>
        <taxon>Arundinoideae</taxon>
        <taxon>Arundineae</taxon>
        <taxon>Arundo</taxon>
    </lineage>
</organism>